<evidence type="ECO:0000313" key="2">
    <source>
        <dbReference type="Proteomes" id="UP000638570"/>
    </source>
</evidence>
<name>A0ABS1QN32_9GAMM</name>
<dbReference type="RefSeq" id="WP_202082236.1">
    <property type="nucleotide sequence ID" value="NZ_JAERTZ010000006.1"/>
</dbReference>
<accession>A0ABS1QN32</accession>
<evidence type="ECO:0000313" key="1">
    <source>
        <dbReference type="EMBL" id="MBL1376270.1"/>
    </source>
</evidence>
<organism evidence="1 2">
    <name type="scientific">Zobellella iuensis</name>
    <dbReference type="NCBI Taxonomy" id="2803811"/>
    <lineage>
        <taxon>Bacteria</taxon>
        <taxon>Pseudomonadati</taxon>
        <taxon>Pseudomonadota</taxon>
        <taxon>Gammaproteobacteria</taxon>
        <taxon>Aeromonadales</taxon>
        <taxon>Aeromonadaceae</taxon>
        <taxon>Zobellella</taxon>
    </lineage>
</organism>
<sequence length="66" mass="7170">MINTLDEISAELDAIRTTCMAAQLMPDEVNAEILKGLARTAQRAADSALARVETLSERREGLVRVA</sequence>
<dbReference type="Proteomes" id="UP000638570">
    <property type="component" value="Unassembled WGS sequence"/>
</dbReference>
<proteinExistence type="predicted"/>
<gene>
    <name evidence="1" type="ORF">JKV55_02845</name>
</gene>
<protein>
    <submittedName>
        <fullName evidence="1">Uncharacterized protein</fullName>
    </submittedName>
</protein>
<reference evidence="2" key="1">
    <citation type="submission" date="2021-01" db="EMBL/GenBank/DDBJ databases">
        <title>Genome public.</title>
        <authorList>
            <person name="Liu C."/>
            <person name="Sun Q."/>
        </authorList>
    </citation>
    <scope>NUCLEOTIDE SEQUENCE [LARGE SCALE GENOMIC DNA]</scope>
    <source>
        <strain evidence="2">CGMCC 1.18722</strain>
    </source>
</reference>
<dbReference type="EMBL" id="JAERTZ010000006">
    <property type="protein sequence ID" value="MBL1376270.1"/>
    <property type="molecule type" value="Genomic_DNA"/>
</dbReference>
<keyword evidence="2" id="KW-1185">Reference proteome</keyword>
<comment type="caution">
    <text evidence="1">The sequence shown here is derived from an EMBL/GenBank/DDBJ whole genome shotgun (WGS) entry which is preliminary data.</text>
</comment>